<dbReference type="EMBL" id="JAOYFB010000038">
    <property type="protein sequence ID" value="KAK4025550.1"/>
    <property type="molecule type" value="Genomic_DNA"/>
</dbReference>
<comment type="caution">
    <text evidence="2">The sequence shown here is derived from an EMBL/GenBank/DDBJ whole genome shotgun (WGS) entry which is preliminary data.</text>
</comment>
<organism evidence="2 3">
    <name type="scientific">Daphnia magna</name>
    <dbReference type="NCBI Taxonomy" id="35525"/>
    <lineage>
        <taxon>Eukaryota</taxon>
        <taxon>Metazoa</taxon>
        <taxon>Ecdysozoa</taxon>
        <taxon>Arthropoda</taxon>
        <taxon>Crustacea</taxon>
        <taxon>Branchiopoda</taxon>
        <taxon>Diplostraca</taxon>
        <taxon>Cladocera</taxon>
        <taxon>Anomopoda</taxon>
        <taxon>Daphniidae</taxon>
        <taxon>Daphnia</taxon>
    </lineage>
</organism>
<name>A0ABR0AKB8_9CRUS</name>
<evidence type="ECO:0000313" key="2">
    <source>
        <dbReference type="EMBL" id="KAK4025550.1"/>
    </source>
</evidence>
<dbReference type="Proteomes" id="UP001234178">
    <property type="component" value="Unassembled WGS sequence"/>
</dbReference>
<keyword evidence="1" id="KW-0732">Signal</keyword>
<reference evidence="2 3" key="1">
    <citation type="journal article" date="2023" name="Nucleic Acids Res.">
        <title>The hologenome of Daphnia magna reveals possible DNA methylation and microbiome-mediated evolution of the host genome.</title>
        <authorList>
            <person name="Chaturvedi A."/>
            <person name="Li X."/>
            <person name="Dhandapani V."/>
            <person name="Marshall H."/>
            <person name="Kissane S."/>
            <person name="Cuenca-Cambronero M."/>
            <person name="Asole G."/>
            <person name="Calvet F."/>
            <person name="Ruiz-Romero M."/>
            <person name="Marangio P."/>
            <person name="Guigo R."/>
            <person name="Rago D."/>
            <person name="Mirbahai L."/>
            <person name="Eastwood N."/>
            <person name="Colbourne J.K."/>
            <person name="Zhou J."/>
            <person name="Mallon E."/>
            <person name="Orsini L."/>
        </authorList>
    </citation>
    <scope>NUCLEOTIDE SEQUENCE [LARGE SCALE GENOMIC DNA]</scope>
    <source>
        <strain evidence="2">LRV0_1</strain>
    </source>
</reference>
<protein>
    <submittedName>
        <fullName evidence="2">Uncharacterized protein</fullName>
    </submittedName>
</protein>
<accession>A0ABR0AKB8</accession>
<gene>
    <name evidence="2" type="ORF">OUZ56_014613</name>
</gene>
<evidence type="ECO:0000313" key="3">
    <source>
        <dbReference type="Proteomes" id="UP001234178"/>
    </source>
</evidence>
<keyword evidence="3" id="KW-1185">Reference proteome</keyword>
<sequence>MNLMLMLISVAAMVRSAPTETKNTVINVEGPDGGHVQTGEPGKAVAGYFTLRDENGVRG</sequence>
<feature type="signal peptide" evidence="1">
    <location>
        <begin position="1"/>
        <end position="16"/>
    </location>
</feature>
<feature type="chain" id="PRO_5046811282" evidence="1">
    <location>
        <begin position="17"/>
        <end position="59"/>
    </location>
</feature>
<evidence type="ECO:0000256" key="1">
    <source>
        <dbReference type="SAM" id="SignalP"/>
    </source>
</evidence>
<proteinExistence type="predicted"/>